<accession>A0ABP4Y451</accession>
<dbReference type="EMBL" id="BAAALT010000050">
    <property type="protein sequence ID" value="GAA1797849.1"/>
    <property type="molecule type" value="Genomic_DNA"/>
</dbReference>
<dbReference type="Proteomes" id="UP001500218">
    <property type="component" value="Unassembled WGS sequence"/>
</dbReference>
<proteinExistence type="predicted"/>
<dbReference type="InterPro" id="IPR011047">
    <property type="entry name" value="Quinoprotein_ADH-like_sf"/>
</dbReference>
<evidence type="ECO:0000313" key="1">
    <source>
        <dbReference type="EMBL" id="GAA1797849.1"/>
    </source>
</evidence>
<dbReference type="InterPro" id="IPR015943">
    <property type="entry name" value="WD40/YVTN_repeat-like_dom_sf"/>
</dbReference>
<dbReference type="Gene3D" id="2.130.10.10">
    <property type="entry name" value="YVTN repeat-like/Quinoprotein amine dehydrogenase"/>
    <property type="match status" value="1"/>
</dbReference>
<dbReference type="SUPFAM" id="SSF50998">
    <property type="entry name" value="Quinoprotein alcohol dehydrogenase-like"/>
    <property type="match status" value="1"/>
</dbReference>
<evidence type="ECO:0008006" key="3">
    <source>
        <dbReference type="Google" id="ProtNLM"/>
    </source>
</evidence>
<keyword evidence="2" id="KW-1185">Reference proteome</keyword>
<protein>
    <recommendedName>
        <fullName evidence="3">PQQ-binding-like beta-propeller repeat protein</fullName>
    </recommendedName>
</protein>
<evidence type="ECO:0000313" key="2">
    <source>
        <dbReference type="Proteomes" id="UP001500218"/>
    </source>
</evidence>
<comment type="caution">
    <text evidence="1">The sequence shown here is derived from an EMBL/GenBank/DDBJ whole genome shotgun (WGS) entry which is preliminary data.</text>
</comment>
<name>A0ABP4Y451_9ACTN</name>
<sequence length="369" mass="37932">MIVVCHGSAASAATPVVALRPDATAAFDGAVRAVVYAGGTVYVGGDFTRAYAGGRAHAREHLAALDARSGTLLPWHPVADGPVYALAAATGTVFAGGEFARVNDEERAYLAALDAATGDLDARFDHTVDGPVHAAAVGHGRLYVAGEVHRVDGGRRGGAAAFDLSDGRLLDDWRPRANGRVHAVAVAPDRVFLGGAFTELNGTGTRFLAVVDPYSGELETGFRADPRAAVHGIAVADRGVYVATAGTGGRGFAFGPDGARRWTFATDGDIQAVVVVGAMVLFGGHFDHACRTGRTGERGRCVDGTQTRVKLAAAAVTDGRLLPWRADANGVTGVLAMTVDLSVGKLSVGGLFTAIGGAPQRRFAQFSLG</sequence>
<reference evidence="2" key="1">
    <citation type="journal article" date="2019" name="Int. J. Syst. Evol. Microbiol.">
        <title>The Global Catalogue of Microorganisms (GCM) 10K type strain sequencing project: providing services to taxonomists for standard genome sequencing and annotation.</title>
        <authorList>
            <consortium name="The Broad Institute Genomics Platform"/>
            <consortium name="The Broad Institute Genome Sequencing Center for Infectious Disease"/>
            <person name="Wu L."/>
            <person name="Ma J."/>
        </authorList>
    </citation>
    <scope>NUCLEOTIDE SEQUENCE [LARGE SCALE GENOMIC DNA]</scope>
    <source>
        <strain evidence="2">JCM 13250</strain>
    </source>
</reference>
<dbReference type="RefSeq" id="WP_344128567.1">
    <property type="nucleotide sequence ID" value="NZ_BAAALT010000050.1"/>
</dbReference>
<organism evidence="1 2">
    <name type="scientific">Luedemannella flava</name>
    <dbReference type="NCBI Taxonomy" id="349316"/>
    <lineage>
        <taxon>Bacteria</taxon>
        <taxon>Bacillati</taxon>
        <taxon>Actinomycetota</taxon>
        <taxon>Actinomycetes</taxon>
        <taxon>Micromonosporales</taxon>
        <taxon>Micromonosporaceae</taxon>
        <taxon>Luedemannella</taxon>
    </lineage>
</organism>
<gene>
    <name evidence="1" type="ORF">GCM10009682_19390</name>
</gene>